<keyword evidence="2" id="KW-1185">Reference proteome</keyword>
<dbReference type="Proteomes" id="UP001295444">
    <property type="component" value="Chromosome 11"/>
</dbReference>
<gene>
    <name evidence="1" type="ORF">PECUL_23A031285</name>
</gene>
<proteinExistence type="predicted"/>
<sequence length="131" mass="15042">TLEAKLKLNPTPELTQQIKKCQTDIKEYMAKDSTKALLWSKQLFYDKANNADTLLARRLKQRTERKQINKITTPEGVLTENPGKIASDLQKYFEALYDHTPEARQHPTHTKSLIDQYLHQVPLPSLPTEAA</sequence>
<dbReference type="AlphaFoldDB" id="A0AAD1TDL8"/>
<organism evidence="1 2">
    <name type="scientific">Pelobates cultripes</name>
    <name type="common">Western spadefoot toad</name>
    <dbReference type="NCBI Taxonomy" id="61616"/>
    <lineage>
        <taxon>Eukaryota</taxon>
        <taxon>Metazoa</taxon>
        <taxon>Chordata</taxon>
        <taxon>Craniata</taxon>
        <taxon>Vertebrata</taxon>
        <taxon>Euteleostomi</taxon>
        <taxon>Amphibia</taxon>
        <taxon>Batrachia</taxon>
        <taxon>Anura</taxon>
        <taxon>Pelobatoidea</taxon>
        <taxon>Pelobatidae</taxon>
        <taxon>Pelobates</taxon>
    </lineage>
</organism>
<evidence type="ECO:0000313" key="2">
    <source>
        <dbReference type="Proteomes" id="UP001295444"/>
    </source>
</evidence>
<feature type="non-terminal residue" evidence="1">
    <location>
        <position position="131"/>
    </location>
</feature>
<feature type="non-terminal residue" evidence="1">
    <location>
        <position position="1"/>
    </location>
</feature>
<accession>A0AAD1TDL8</accession>
<reference evidence="1" key="1">
    <citation type="submission" date="2022-03" db="EMBL/GenBank/DDBJ databases">
        <authorList>
            <person name="Alioto T."/>
            <person name="Alioto T."/>
            <person name="Gomez Garrido J."/>
        </authorList>
    </citation>
    <scope>NUCLEOTIDE SEQUENCE</scope>
</reference>
<evidence type="ECO:0000313" key="1">
    <source>
        <dbReference type="EMBL" id="CAH2321361.1"/>
    </source>
</evidence>
<dbReference type="EMBL" id="OW240922">
    <property type="protein sequence ID" value="CAH2321361.1"/>
    <property type="molecule type" value="Genomic_DNA"/>
</dbReference>
<protein>
    <submittedName>
        <fullName evidence="1">Uncharacterized protein</fullName>
    </submittedName>
</protein>
<name>A0AAD1TDL8_PELCU</name>